<name>A0ABW4FMP3_9PSEU</name>
<dbReference type="Pfam" id="PF00378">
    <property type="entry name" value="ECH_1"/>
    <property type="match status" value="1"/>
</dbReference>
<dbReference type="Proteomes" id="UP001597145">
    <property type="component" value="Unassembled WGS sequence"/>
</dbReference>
<gene>
    <name evidence="1" type="ORF">ACFSCY_19415</name>
</gene>
<protein>
    <submittedName>
        <fullName evidence="1">Enoyl-CoA hydratase-related protein</fullName>
    </submittedName>
</protein>
<proteinExistence type="predicted"/>
<dbReference type="Gene3D" id="3.90.226.10">
    <property type="entry name" value="2-enoyl-CoA Hydratase, Chain A, domain 1"/>
    <property type="match status" value="1"/>
</dbReference>
<dbReference type="RefSeq" id="WP_343979582.1">
    <property type="nucleotide sequence ID" value="NZ_BAAAJG010000011.1"/>
</dbReference>
<sequence length="70" mass="7315">MGDRALLDTMVAVQQPIVAAVHGYALGLGATIALFSEVVIAEDAAFADTHVNVGSTTICQFAGVRRCPFH</sequence>
<keyword evidence="2" id="KW-1185">Reference proteome</keyword>
<reference evidence="2" key="1">
    <citation type="journal article" date="2019" name="Int. J. Syst. Evol. Microbiol.">
        <title>The Global Catalogue of Microorganisms (GCM) 10K type strain sequencing project: providing services to taxonomists for standard genome sequencing and annotation.</title>
        <authorList>
            <consortium name="The Broad Institute Genomics Platform"/>
            <consortium name="The Broad Institute Genome Sequencing Center for Infectious Disease"/>
            <person name="Wu L."/>
            <person name="Ma J."/>
        </authorList>
    </citation>
    <scope>NUCLEOTIDE SEQUENCE [LARGE SCALE GENOMIC DNA]</scope>
    <source>
        <strain evidence="2">JCM 12165</strain>
    </source>
</reference>
<dbReference type="InterPro" id="IPR029045">
    <property type="entry name" value="ClpP/crotonase-like_dom_sf"/>
</dbReference>
<organism evidence="1 2">
    <name type="scientific">Pseudonocardia aurantiaca</name>
    <dbReference type="NCBI Taxonomy" id="75290"/>
    <lineage>
        <taxon>Bacteria</taxon>
        <taxon>Bacillati</taxon>
        <taxon>Actinomycetota</taxon>
        <taxon>Actinomycetes</taxon>
        <taxon>Pseudonocardiales</taxon>
        <taxon>Pseudonocardiaceae</taxon>
        <taxon>Pseudonocardia</taxon>
    </lineage>
</organism>
<dbReference type="SUPFAM" id="SSF52096">
    <property type="entry name" value="ClpP/crotonase"/>
    <property type="match status" value="1"/>
</dbReference>
<evidence type="ECO:0000313" key="2">
    <source>
        <dbReference type="Proteomes" id="UP001597145"/>
    </source>
</evidence>
<accession>A0ABW4FMP3</accession>
<evidence type="ECO:0000313" key="1">
    <source>
        <dbReference type="EMBL" id="MFD1531608.1"/>
    </source>
</evidence>
<dbReference type="EMBL" id="JBHUCP010000014">
    <property type="protein sequence ID" value="MFD1531608.1"/>
    <property type="molecule type" value="Genomic_DNA"/>
</dbReference>
<comment type="caution">
    <text evidence="1">The sequence shown here is derived from an EMBL/GenBank/DDBJ whole genome shotgun (WGS) entry which is preliminary data.</text>
</comment>
<dbReference type="InterPro" id="IPR001753">
    <property type="entry name" value="Enoyl-CoA_hydra/iso"/>
</dbReference>